<dbReference type="PANTHER" id="PTHR24394">
    <property type="entry name" value="ZINC FINGER PROTEIN"/>
    <property type="match status" value="1"/>
</dbReference>
<keyword evidence="11" id="KW-1185">Reference proteome</keyword>
<dbReference type="RefSeq" id="XP_053022826.1">
    <property type="nucleotide sequence ID" value="XM_053171576.1"/>
</dbReference>
<dbReference type="Gene3D" id="3.30.160.60">
    <property type="entry name" value="Classic Zinc Finger"/>
    <property type="match status" value="2"/>
</dbReference>
<gene>
    <name evidence="10" type="ORF">PtA15_8A175</name>
</gene>
<evidence type="ECO:0000313" key="11">
    <source>
        <dbReference type="Proteomes" id="UP001164743"/>
    </source>
</evidence>
<organism evidence="10 11">
    <name type="scientific">Puccinia triticina</name>
    <dbReference type="NCBI Taxonomy" id="208348"/>
    <lineage>
        <taxon>Eukaryota</taxon>
        <taxon>Fungi</taxon>
        <taxon>Dikarya</taxon>
        <taxon>Basidiomycota</taxon>
        <taxon>Pucciniomycotina</taxon>
        <taxon>Pucciniomycetes</taxon>
        <taxon>Pucciniales</taxon>
        <taxon>Pucciniaceae</taxon>
        <taxon>Puccinia</taxon>
    </lineage>
</organism>
<dbReference type="GeneID" id="77812471"/>
<dbReference type="Pfam" id="PF00096">
    <property type="entry name" value="zf-C2H2"/>
    <property type="match status" value="2"/>
</dbReference>
<evidence type="ECO:0000256" key="6">
    <source>
        <dbReference type="ARBA" id="ARBA00023242"/>
    </source>
</evidence>
<feature type="domain" description="C2H2-type" evidence="9">
    <location>
        <begin position="243"/>
        <end position="270"/>
    </location>
</feature>
<evidence type="ECO:0000256" key="1">
    <source>
        <dbReference type="ARBA" id="ARBA00004123"/>
    </source>
</evidence>
<keyword evidence="6" id="KW-0539">Nucleus</keyword>
<evidence type="ECO:0000256" key="2">
    <source>
        <dbReference type="ARBA" id="ARBA00022723"/>
    </source>
</evidence>
<dbReference type="SMART" id="SM00355">
    <property type="entry name" value="ZnF_C2H2"/>
    <property type="match status" value="2"/>
</dbReference>
<dbReference type="SUPFAM" id="SSF57667">
    <property type="entry name" value="beta-beta-alpha zinc fingers"/>
    <property type="match status" value="1"/>
</dbReference>
<evidence type="ECO:0000259" key="9">
    <source>
        <dbReference type="PROSITE" id="PS50157"/>
    </source>
</evidence>
<dbReference type="InterPro" id="IPR036236">
    <property type="entry name" value="Znf_C2H2_sf"/>
</dbReference>
<keyword evidence="3" id="KW-0677">Repeat</keyword>
<dbReference type="PROSITE" id="PS50157">
    <property type="entry name" value="ZINC_FINGER_C2H2_2"/>
    <property type="match status" value="2"/>
</dbReference>
<keyword evidence="5" id="KW-0862">Zinc</keyword>
<dbReference type="EMBL" id="CP110428">
    <property type="protein sequence ID" value="WAQ87271.1"/>
    <property type="molecule type" value="Genomic_DNA"/>
</dbReference>
<evidence type="ECO:0000256" key="4">
    <source>
        <dbReference type="ARBA" id="ARBA00022771"/>
    </source>
</evidence>
<evidence type="ECO:0000313" key="10">
    <source>
        <dbReference type="EMBL" id="WAQ87271.1"/>
    </source>
</evidence>
<name>A0ABY7CPV3_9BASI</name>
<dbReference type="InterPro" id="IPR013087">
    <property type="entry name" value="Znf_C2H2_type"/>
</dbReference>
<evidence type="ECO:0000256" key="8">
    <source>
        <dbReference type="SAM" id="MobiDB-lite"/>
    </source>
</evidence>
<dbReference type="PANTHER" id="PTHR24394:SF44">
    <property type="entry name" value="ZINC FINGER PROTEIN 271-LIKE"/>
    <property type="match status" value="1"/>
</dbReference>
<dbReference type="PROSITE" id="PS00028">
    <property type="entry name" value="ZINC_FINGER_C2H2_1"/>
    <property type="match status" value="1"/>
</dbReference>
<evidence type="ECO:0000256" key="3">
    <source>
        <dbReference type="ARBA" id="ARBA00022737"/>
    </source>
</evidence>
<protein>
    <recommendedName>
        <fullName evidence="9">C2H2-type domain-containing protein</fullName>
    </recommendedName>
</protein>
<evidence type="ECO:0000256" key="5">
    <source>
        <dbReference type="ARBA" id="ARBA00022833"/>
    </source>
</evidence>
<feature type="region of interest" description="Disordered" evidence="8">
    <location>
        <begin position="1"/>
        <end position="39"/>
    </location>
</feature>
<dbReference type="Proteomes" id="UP001164743">
    <property type="component" value="Chromosome 8A"/>
</dbReference>
<reference evidence="10" key="1">
    <citation type="submission" date="2022-10" db="EMBL/GenBank/DDBJ databases">
        <title>Puccinia triticina Genome sequencing and assembly.</title>
        <authorList>
            <person name="Li C."/>
        </authorList>
    </citation>
    <scope>NUCLEOTIDE SEQUENCE</scope>
    <source>
        <strain evidence="10">Pt15</strain>
    </source>
</reference>
<proteinExistence type="predicted"/>
<feature type="domain" description="C2H2-type" evidence="9">
    <location>
        <begin position="271"/>
        <end position="300"/>
    </location>
</feature>
<comment type="subcellular location">
    <subcellularLocation>
        <location evidence="1">Nucleus</location>
    </subcellularLocation>
</comment>
<keyword evidence="4 7" id="KW-0863">Zinc-finger</keyword>
<sequence>MTSAARQASFAGENLQYADDIKPTLQPVSPAQCEPEPSPAEYEAVQPKHEDSIVKYESPVKYEHYDNYPFLAFATSSITAAPSSPPVQCAPPHLPHETLVTPSSESFPCPVPSQVQLPPLLNSRHEHPQSTWLSQPTYEYDQSRSPTTEVMYGRERGDLSHCLRLNHRSASHPYRLPGPYATYHPEYCYAAVSDYHPLDEFSYNECRSNAHRTLYPQAVYPGAATSPYGCLVPHSTLPPEKPFICEKCGARFNRNHDLKRHTRIHLEVKPFPCGWCEKGFSRKDALKRHLIVKACSGSKDVSVEESTAHETHIDASLGHTINDTQHQLLPPISTLAAPTREFDV</sequence>
<evidence type="ECO:0000256" key="7">
    <source>
        <dbReference type="PROSITE-ProRule" id="PRU00042"/>
    </source>
</evidence>
<keyword evidence="2" id="KW-0479">Metal-binding</keyword>
<accession>A0ABY7CPV3</accession>